<feature type="domain" description="Spermatogenesis-associated protein 20-like TRX" evidence="1">
    <location>
        <begin position="3"/>
        <end position="163"/>
    </location>
</feature>
<dbReference type="SUPFAM" id="SSF52833">
    <property type="entry name" value="Thioredoxin-like"/>
    <property type="match status" value="1"/>
</dbReference>
<dbReference type="Gene3D" id="3.40.30.10">
    <property type="entry name" value="Glutaredoxin"/>
    <property type="match status" value="1"/>
</dbReference>
<dbReference type="RefSeq" id="WP_316412538.1">
    <property type="nucleotide sequence ID" value="NZ_AP027080.1"/>
</dbReference>
<dbReference type="AlphaFoldDB" id="A0AA48GJ05"/>
<dbReference type="PANTHER" id="PTHR42899">
    <property type="entry name" value="SPERMATOGENESIS-ASSOCIATED PROTEIN 20"/>
    <property type="match status" value="1"/>
</dbReference>
<gene>
    <name evidence="2" type="ORF">METEAL_30450</name>
</gene>
<dbReference type="InterPro" id="IPR004879">
    <property type="entry name" value="Ssp411-like_TRX"/>
</dbReference>
<evidence type="ECO:0000313" key="3">
    <source>
        <dbReference type="Proteomes" id="UP001238179"/>
    </source>
</evidence>
<dbReference type="GO" id="GO:0005975">
    <property type="term" value="P:carbohydrate metabolic process"/>
    <property type="evidence" value="ECO:0007669"/>
    <property type="project" value="InterPro"/>
</dbReference>
<keyword evidence="3" id="KW-1185">Reference proteome</keyword>
<evidence type="ECO:0000313" key="2">
    <source>
        <dbReference type="EMBL" id="BDU73871.1"/>
    </source>
</evidence>
<proteinExistence type="predicted"/>
<dbReference type="PANTHER" id="PTHR42899:SF1">
    <property type="entry name" value="SPERMATOGENESIS-ASSOCIATED PROTEIN 20"/>
    <property type="match status" value="1"/>
</dbReference>
<name>A0AA48GJ05_9BACT</name>
<dbReference type="Pfam" id="PF03190">
    <property type="entry name" value="Thioredox_DsbH"/>
    <property type="match status" value="1"/>
</dbReference>
<organism evidence="2 3">
    <name type="scientific">Mesoterricola silvestris</name>
    <dbReference type="NCBI Taxonomy" id="2927979"/>
    <lineage>
        <taxon>Bacteria</taxon>
        <taxon>Pseudomonadati</taxon>
        <taxon>Acidobacteriota</taxon>
        <taxon>Holophagae</taxon>
        <taxon>Holophagales</taxon>
        <taxon>Holophagaceae</taxon>
        <taxon>Mesoterricola</taxon>
    </lineage>
</organism>
<dbReference type="EMBL" id="AP027080">
    <property type="protein sequence ID" value="BDU73871.1"/>
    <property type="molecule type" value="Genomic_DNA"/>
</dbReference>
<dbReference type="SUPFAM" id="SSF48208">
    <property type="entry name" value="Six-hairpin glycosidases"/>
    <property type="match status" value="1"/>
</dbReference>
<sequence>MANRLAQCTSPYLLQHARNPVEWNPWDAESLERARKEDKPIFLSIGYSACHWCHVMERESFEDAAVAAELNAHFIPIKVDREERPDLDDLYMGAVQAITGRGGWPMSVWLTPDLKPFYGGTYYPPTPRHGLPAFLQLLESIRGAWSAQRPHLESDAASLLAALDRDPPPAAALPTGEPVRRALETLERAFDPRWGGFGPAPKFPQPTGLELLLRHGSGADRARALRTLDAMAEGGIFDHLGGGFARYSVDAQWLVPHFEKMLYDNALLASCYLEAFQLTGEPRYRDTAVATLDYLLRDLRDPSGGFHSSEDADSEGEEGRFYVFTPAQIEGILGADAPRFCQAYGISAEGCFEHGASVLHRFEAGGATAEDLRARVLAFRDTRPRPGKDDKVLAGWNGLALSALARGHQALGEPRFLEAAGALADFLRAELWRDGGLLRTWRRGHGHTPGFLEDYGAVACGLVDLYEAGFDARRLRWAFELGEILLERFQDPGGGFFGSIARPDLLVRQKPFQDGAVPSGNTLAARALLALARHFDHDPFRRAAEGALRAAAPLLERAPAAVTGMAGVLASALAPGPEVVIAGDPGDPRVRALVAAAHGAPRAGGILSLVEADPALPLHRDRRGTEPAAFVCRQGVCEAPVTDPLRLRDRLTN</sequence>
<dbReference type="InterPro" id="IPR008928">
    <property type="entry name" value="6-hairpin_glycosidase_sf"/>
</dbReference>
<accession>A0AA48GJ05</accession>
<reference evidence="3" key="1">
    <citation type="journal article" date="2023" name="Int. J. Syst. Evol. Microbiol.">
        <title>Mesoterricola silvestris gen. nov., sp. nov., Mesoterricola sediminis sp. nov., Geothrix oryzae sp. nov., Geothrix edaphica sp. nov., Geothrix rubra sp. nov., and Geothrix limicola sp. nov., six novel members of Acidobacteriota isolated from soils.</title>
        <authorList>
            <person name="Itoh H."/>
            <person name="Sugisawa Y."/>
            <person name="Mise K."/>
            <person name="Xu Z."/>
            <person name="Kuniyasu M."/>
            <person name="Ushijima N."/>
            <person name="Kawano K."/>
            <person name="Kobayashi E."/>
            <person name="Shiratori Y."/>
            <person name="Masuda Y."/>
            <person name="Senoo K."/>
        </authorList>
    </citation>
    <scope>NUCLEOTIDE SEQUENCE [LARGE SCALE GENOMIC DNA]</scope>
    <source>
        <strain evidence="3">W79</strain>
    </source>
</reference>
<dbReference type="CDD" id="cd02955">
    <property type="entry name" value="SSP411"/>
    <property type="match status" value="1"/>
</dbReference>
<dbReference type="InterPro" id="IPR036249">
    <property type="entry name" value="Thioredoxin-like_sf"/>
</dbReference>
<protein>
    <submittedName>
        <fullName evidence="2">Thioredoxin domain-containing protein</fullName>
    </submittedName>
</protein>
<dbReference type="PIRSF" id="PIRSF006402">
    <property type="entry name" value="UCP006402_thioredoxin"/>
    <property type="match status" value="1"/>
</dbReference>
<dbReference type="Proteomes" id="UP001238179">
    <property type="component" value="Chromosome"/>
</dbReference>
<dbReference type="KEGG" id="msil:METEAL_30450"/>
<evidence type="ECO:0000259" key="1">
    <source>
        <dbReference type="Pfam" id="PF03190"/>
    </source>
</evidence>
<dbReference type="InterPro" id="IPR024705">
    <property type="entry name" value="Ssp411"/>
</dbReference>